<keyword evidence="1" id="KW-0472">Membrane</keyword>
<feature type="signal peptide" evidence="2">
    <location>
        <begin position="1"/>
        <end position="24"/>
    </location>
</feature>
<dbReference type="STRING" id="341454.A0A4S2N861"/>
<dbReference type="InParanoid" id="A0A4S2N861"/>
<keyword evidence="2" id="KW-0732">Signal</keyword>
<evidence type="ECO:0000256" key="2">
    <source>
        <dbReference type="SAM" id="SignalP"/>
    </source>
</evidence>
<feature type="transmembrane region" description="Helical" evidence="1">
    <location>
        <begin position="170"/>
        <end position="190"/>
    </location>
</feature>
<dbReference type="OrthoDB" id="4218123at2759"/>
<dbReference type="AlphaFoldDB" id="A0A4S2N861"/>
<dbReference type="EMBL" id="ML220112">
    <property type="protein sequence ID" value="TGZ85558.1"/>
    <property type="molecule type" value="Genomic_DNA"/>
</dbReference>
<keyword evidence="1" id="KW-0812">Transmembrane</keyword>
<evidence type="ECO:0000313" key="3">
    <source>
        <dbReference type="EMBL" id="TGZ85558.1"/>
    </source>
</evidence>
<dbReference type="Proteomes" id="UP000298138">
    <property type="component" value="Unassembled WGS sequence"/>
</dbReference>
<evidence type="ECO:0000256" key="1">
    <source>
        <dbReference type="SAM" id="Phobius"/>
    </source>
</evidence>
<feature type="transmembrane region" description="Helical" evidence="1">
    <location>
        <begin position="136"/>
        <end position="158"/>
    </location>
</feature>
<accession>A0A4S2N861</accession>
<protein>
    <submittedName>
        <fullName evidence="3">Uncharacterized protein</fullName>
    </submittedName>
</protein>
<keyword evidence="4" id="KW-1185">Reference proteome</keyword>
<proteinExistence type="predicted"/>
<feature type="chain" id="PRO_5020948499" evidence="2">
    <location>
        <begin position="25"/>
        <end position="352"/>
    </location>
</feature>
<feature type="transmembrane region" description="Helical" evidence="1">
    <location>
        <begin position="217"/>
        <end position="236"/>
    </location>
</feature>
<evidence type="ECO:0000313" key="4">
    <source>
        <dbReference type="Proteomes" id="UP000298138"/>
    </source>
</evidence>
<dbReference type="PANTHER" id="PTHR39470">
    <property type="entry name" value="CHROMOSOME 10, WHOLE GENOME SHOTGUN SEQUENCE"/>
    <property type="match status" value="1"/>
</dbReference>
<keyword evidence="1" id="KW-1133">Transmembrane helix</keyword>
<dbReference type="PANTHER" id="PTHR39470:SF1">
    <property type="entry name" value="CHORISMATE SYNTHASE PROTEIN"/>
    <property type="match status" value="1"/>
</dbReference>
<gene>
    <name evidence="3" type="ORF">EX30DRAFT_392898</name>
</gene>
<feature type="transmembrane region" description="Helical" evidence="1">
    <location>
        <begin position="46"/>
        <end position="65"/>
    </location>
</feature>
<reference evidence="3 4" key="1">
    <citation type="submission" date="2019-04" db="EMBL/GenBank/DDBJ databases">
        <title>Comparative genomics and transcriptomics to analyze fruiting body development in filamentous ascomycetes.</title>
        <authorList>
            <consortium name="DOE Joint Genome Institute"/>
            <person name="Lutkenhaus R."/>
            <person name="Traeger S."/>
            <person name="Breuer J."/>
            <person name="Kuo A."/>
            <person name="Lipzen A."/>
            <person name="Pangilinan J."/>
            <person name="Dilworth D."/>
            <person name="Sandor L."/>
            <person name="Poggeler S."/>
            <person name="Barry K."/>
            <person name="Grigoriev I.V."/>
            <person name="Nowrousian M."/>
        </authorList>
    </citation>
    <scope>NUCLEOTIDE SEQUENCE [LARGE SCALE GENOMIC DNA]</scope>
    <source>
        <strain evidence="3 4">CBS 389.68</strain>
    </source>
</reference>
<organism evidence="3 4">
    <name type="scientific">Ascodesmis nigricans</name>
    <dbReference type="NCBI Taxonomy" id="341454"/>
    <lineage>
        <taxon>Eukaryota</taxon>
        <taxon>Fungi</taxon>
        <taxon>Dikarya</taxon>
        <taxon>Ascomycota</taxon>
        <taxon>Pezizomycotina</taxon>
        <taxon>Pezizomycetes</taxon>
        <taxon>Pezizales</taxon>
        <taxon>Ascodesmidaceae</taxon>
        <taxon>Ascodesmis</taxon>
    </lineage>
</organism>
<sequence length="352" mass="39571">MVSWSLAKSLLIFFGPLLFSKVKALYQSTRISSPPVPLRPSVRRTLNVLFIWSILVFASTFPALAPENIFTVTNSRLQTPNDVLFNRLARVRPLNPSDERLRARLQSKDGRLYYANFGPTPLTECNWCSLEEPNTWLWYALPAIAMPHILHVAVLGLVTSGAFSKFGKLWRSQATIAATALFLGELYVIGYSGTDYTKNSVARSEKEIVWTHWNMRLYRGVGIVVLDALLGYFMFLSGTRRWKIGWEEEAIDETINEIGATLQRAAGNLQAGNFIKQAVVRDADLRGKAVEFWMKEEVMGKEIADDEEVKEVRMSSLPSRMDFDALAKEASAKSEMLVANILSERGPTRGQA</sequence>
<name>A0A4S2N861_9PEZI</name>